<dbReference type="EMBL" id="SCFV01000003">
    <property type="protein sequence ID" value="TRO19176.1"/>
    <property type="molecule type" value="Genomic_DNA"/>
</dbReference>
<evidence type="ECO:0000256" key="5">
    <source>
        <dbReference type="ARBA" id="ARBA00022840"/>
    </source>
</evidence>
<evidence type="ECO:0000256" key="6">
    <source>
        <dbReference type="ARBA" id="ARBA00023235"/>
    </source>
</evidence>
<keyword evidence="6" id="KW-0413">Isomerase</keyword>
<dbReference type="Gene3D" id="3.30.65.10">
    <property type="entry name" value="Bacterial Topoisomerase I, domain 1"/>
    <property type="match status" value="1"/>
</dbReference>
<dbReference type="EC" id="5.6.2.4" evidence="8"/>
<comment type="similarity">
    <text evidence="1">Belongs to the helicase family. UvrD subfamily.</text>
</comment>
<dbReference type="PANTHER" id="PTHR11070">
    <property type="entry name" value="UVRD / RECB / PCRA DNA HELICASE FAMILY MEMBER"/>
    <property type="match status" value="1"/>
</dbReference>
<dbReference type="InterPro" id="IPR027417">
    <property type="entry name" value="P-loop_NTPase"/>
</dbReference>
<dbReference type="GO" id="GO:0016787">
    <property type="term" value="F:hydrolase activity"/>
    <property type="evidence" value="ECO:0007669"/>
    <property type="project" value="UniProtKB-UniRule"/>
</dbReference>
<organism evidence="12 13">
    <name type="scientific">Ectopseudomonas mendocina</name>
    <name type="common">Pseudomonas mendocina</name>
    <dbReference type="NCBI Taxonomy" id="300"/>
    <lineage>
        <taxon>Bacteria</taxon>
        <taxon>Pseudomonadati</taxon>
        <taxon>Pseudomonadota</taxon>
        <taxon>Gammaproteobacteria</taxon>
        <taxon>Pseudomonadales</taxon>
        <taxon>Pseudomonadaceae</taxon>
        <taxon>Ectopseudomonas</taxon>
    </lineage>
</organism>
<dbReference type="PANTHER" id="PTHR11070:SF63">
    <property type="entry name" value="DNA HELICASE IV"/>
    <property type="match status" value="1"/>
</dbReference>
<dbReference type="InterPro" id="IPR013498">
    <property type="entry name" value="Topo_IA_Znf"/>
</dbReference>
<evidence type="ECO:0000259" key="11">
    <source>
        <dbReference type="PROSITE" id="PS51198"/>
    </source>
</evidence>
<dbReference type="GO" id="GO:0043138">
    <property type="term" value="F:3'-5' DNA helicase activity"/>
    <property type="evidence" value="ECO:0007669"/>
    <property type="project" value="UniProtKB-EC"/>
</dbReference>
<evidence type="ECO:0000256" key="2">
    <source>
        <dbReference type="ARBA" id="ARBA00022741"/>
    </source>
</evidence>
<reference evidence="12 13" key="1">
    <citation type="submission" date="2019-01" db="EMBL/GenBank/DDBJ databases">
        <title>Whole genome shotgun sequencing of Pseudomonas spp. isolated by its ability to degrade furfural.</title>
        <authorList>
            <person name="Donoso R."/>
            <person name="Farkas C."/>
            <person name="Villegas P."/>
            <person name="Gonzales-Toro F."/>
            <person name="Guajardo-Parra M."/>
            <person name="Araya-Nail M."/>
            <person name="Morgante V."/>
            <person name="Perez-Pantoja D."/>
        </authorList>
    </citation>
    <scope>NUCLEOTIDE SEQUENCE [LARGE SCALE GENOMIC DNA]</scope>
    <source>
        <strain evidence="12 13">VN231</strain>
    </source>
</reference>
<name>A0ABD7RX66_ECTME</name>
<comment type="caution">
    <text evidence="12">The sequence shown here is derived from an EMBL/GenBank/DDBJ whole genome shotgun (WGS) entry which is preliminary data.</text>
</comment>
<dbReference type="GO" id="GO:0005524">
    <property type="term" value="F:ATP binding"/>
    <property type="evidence" value="ECO:0007669"/>
    <property type="project" value="UniProtKB-UniRule"/>
</dbReference>
<evidence type="ECO:0000256" key="1">
    <source>
        <dbReference type="ARBA" id="ARBA00009922"/>
    </source>
</evidence>
<dbReference type="Gene3D" id="1.10.10.160">
    <property type="match status" value="1"/>
</dbReference>
<dbReference type="RefSeq" id="WP_143500768.1">
    <property type="nucleotide sequence ID" value="NZ_SCFV01000003.1"/>
</dbReference>
<dbReference type="InterPro" id="IPR013986">
    <property type="entry name" value="DExx_box_DNA_helicase_dom_sf"/>
</dbReference>
<keyword evidence="5 10" id="KW-0067">ATP-binding</keyword>
<keyword evidence="4 10" id="KW-0347">Helicase</keyword>
<dbReference type="Proteomes" id="UP000317327">
    <property type="component" value="Unassembled WGS sequence"/>
</dbReference>
<evidence type="ECO:0000256" key="7">
    <source>
        <dbReference type="ARBA" id="ARBA00034617"/>
    </source>
</evidence>
<accession>A0ABD7RX66</accession>
<evidence type="ECO:0000256" key="10">
    <source>
        <dbReference type="PROSITE-ProRule" id="PRU00560"/>
    </source>
</evidence>
<gene>
    <name evidence="12" type="ORF">EQ836_06485</name>
</gene>
<dbReference type="Pfam" id="PF01396">
    <property type="entry name" value="Zn_ribbon_Top1"/>
    <property type="match status" value="1"/>
</dbReference>
<comment type="catalytic activity">
    <reaction evidence="7">
        <text>Couples ATP hydrolysis with the unwinding of duplex DNA by translocating in the 3'-5' direction.</text>
        <dbReference type="EC" id="5.6.2.4"/>
    </reaction>
</comment>
<dbReference type="PROSITE" id="PS51198">
    <property type="entry name" value="UVRD_HELICASE_ATP_BIND"/>
    <property type="match status" value="1"/>
</dbReference>
<dbReference type="InterPro" id="IPR000212">
    <property type="entry name" value="DNA_helicase_UvrD/REP"/>
</dbReference>
<sequence>MILKNSFMGASLTFSPRFTAYVSDSELELTLGDQRYSWALIDIGVIELELGLVWARLRIKALDGQTIKLDGIDKTEGKRWHTACEGLLHKQVAEAGKQALAQHSSWASQILKKLPNTWHPSWLGHHLVKASPPPVLSCGLSADAIATHPSLRAAAAAYPKILPDLPPVPAEAISEALKRLNESFFEQHKGMPLFDTLESTPLTEEQRRAVICFDSKVLLIAAPGSGKTATMVAKVAYALAMGIVKPNEILMLAFNADAAEELQQRLDKRLTNLPDADQISCRTFHGFGLSVIGEATGSKPRPAAWLEGGQDVAKVLSIMEELSNSDPVFRTNLMLVRTVFSQPIGNMPGTSTTEELEKDLVTSRGELVKSREEQLIADWLFFHGVDYKYEAPYPHRTADAEHSQYHPDFYYPEVDLFHEHFALNAQGEPPKEFKGYAEGVVWKRALHQQHETALFETTSHTLRSGEGLPALKAALESRGLKLKPDPNRIPTGRPALETDVLARIIRNLMQHAKGNQLSPEELSQRASRLDPIRGPLIIDLYAKVLQRWQDELKATGTVDFDDMINLAIEHAESGRYRSPYKLVIADEYQDASAARARILKAITARPDTFLTAVGDDAQSINRFAGADISVMRNFLVFYGSGTILHLTLTFRCPDQICKVSSEFVQENHKQIPKEVRTRSSVQGKAIQCFAAKHERELGSLVKDRLTKIVMKLRAVWDQPRKPSIMLLGRYRSDRPHNMNDLKQICGPDIDLYFTTVHSSKGTEADYVLMLNVVGGRKGFPSQIEDDPVLQCAMPEPEDFPFAEERRLFYVALTRARRGVFIFTVSGRRSAFVTELANKGHINIVDKDGQAVSSQACPSCGKGFRTQRTGKYGDFIGCSEYPRCNWKAK</sequence>
<feature type="domain" description="UvrD-like helicase ATP-binding" evidence="11">
    <location>
        <begin position="200"/>
        <end position="653"/>
    </location>
</feature>
<keyword evidence="3 10" id="KW-0378">Hydrolase</keyword>
<comment type="catalytic activity">
    <reaction evidence="9">
        <text>ATP + H2O = ADP + phosphate + H(+)</text>
        <dbReference type="Rhea" id="RHEA:13065"/>
        <dbReference type="ChEBI" id="CHEBI:15377"/>
        <dbReference type="ChEBI" id="CHEBI:15378"/>
        <dbReference type="ChEBI" id="CHEBI:30616"/>
        <dbReference type="ChEBI" id="CHEBI:43474"/>
        <dbReference type="ChEBI" id="CHEBI:456216"/>
        <dbReference type="EC" id="5.6.2.4"/>
    </reaction>
</comment>
<dbReference type="Gene3D" id="3.40.50.300">
    <property type="entry name" value="P-loop containing nucleotide triphosphate hydrolases"/>
    <property type="match status" value="3"/>
</dbReference>
<dbReference type="SUPFAM" id="SSF52540">
    <property type="entry name" value="P-loop containing nucleoside triphosphate hydrolases"/>
    <property type="match status" value="1"/>
</dbReference>
<evidence type="ECO:0000256" key="3">
    <source>
        <dbReference type="ARBA" id="ARBA00022801"/>
    </source>
</evidence>
<evidence type="ECO:0000256" key="8">
    <source>
        <dbReference type="ARBA" id="ARBA00034808"/>
    </source>
</evidence>
<evidence type="ECO:0000313" key="13">
    <source>
        <dbReference type="Proteomes" id="UP000317327"/>
    </source>
</evidence>
<keyword evidence="2 10" id="KW-0547">Nucleotide-binding</keyword>
<evidence type="ECO:0000256" key="4">
    <source>
        <dbReference type="ARBA" id="ARBA00022806"/>
    </source>
</evidence>
<evidence type="ECO:0000313" key="12">
    <source>
        <dbReference type="EMBL" id="TRO19176.1"/>
    </source>
</evidence>
<dbReference type="SUPFAM" id="SSF57783">
    <property type="entry name" value="Zinc beta-ribbon"/>
    <property type="match status" value="1"/>
</dbReference>
<dbReference type="Pfam" id="PF13361">
    <property type="entry name" value="UvrD_C"/>
    <property type="match status" value="1"/>
</dbReference>
<dbReference type="Pfam" id="PF00580">
    <property type="entry name" value="UvrD-helicase"/>
    <property type="match status" value="1"/>
</dbReference>
<feature type="binding site" evidence="10">
    <location>
        <begin position="221"/>
        <end position="228"/>
    </location>
    <ligand>
        <name>ATP</name>
        <dbReference type="ChEBI" id="CHEBI:30616"/>
    </ligand>
</feature>
<evidence type="ECO:0000256" key="9">
    <source>
        <dbReference type="ARBA" id="ARBA00048988"/>
    </source>
</evidence>
<proteinExistence type="inferred from homology"/>
<dbReference type="AlphaFoldDB" id="A0ABD7RX66"/>
<dbReference type="InterPro" id="IPR014017">
    <property type="entry name" value="DNA_helicase_UvrD-like_C"/>
</dbReference>
<protein>
    <recommendedName>
        <fullName evidence="8">DNA 3'-5' helicase</fullName>
        <ecNumber evidence="8">5.6.2.4</ecNumber>
    </recommendedName>
</protein>
<dbReference type="InterPro" id="IPR014016">
    <property type="entry name" value="UvrD-like_ATP-bd"/>
</dbReference>